<proteinExistence type="predicted"/>
<dbReference type="InterPro" id="IPR007525">
    <property type="entry name" value="FrhB_FdhB_C"/>
</dbReference>
<evidence type="ECO:0000313" key="5">
    <source>
        <dbReference type="EMBL" id="SFR79565.1"/>
    </source>
</evidence>
<evidence type="ECO:0000313" key="6">
    <source>
        <dbReference type="Proteomes" id="UP000214760"/>
    </source>
</evidence>
<name>A0A1I6JKQ2_9FIRM</name>
<dbReference type="Gene3D" id="3.30.70.20">
    <property type="match status" value="1"/>
</dbReference>
<keyword evidence="2" id="KW-0408">Iron</keyword>
<reference evidence="5 6" key="1">
    <citation type="submission" date="2016-10" db="EMBL/GenBank/DDBJ databases">
        <authorList>
            <person name="de Groot N.N."/>
        </authorList>
    </citation>
    <scope>NUCLEOTIDE SEQUENCE [LARGE SCALE GENOMIC DNA]</scope>
    <source>
        <strain evidence="5 6">F</strain>
    </source>
</reference>
<dbReference type="AlphaFoldDB" id="A0A1I6JKQ2"/>
<dbReference type="PANTHER" id="PTHR43193:SF2">
    <property type="entry name" value="POLYFERREDOXIN PROTEIN FWDF"/>
    <property type="match status" value="1"/>
</dbReference>
<evidence type="ECO:0000256" key="2">
    <source>
        <dbReference type="ARBA" id="ARBA00023004"/>
    </source>
</evidence>
<dbReference type="SUPFAM" id="SSF54862">
    <property type="entry name" value="4Fe-4S ferredoxins"/>
    <property type="match status" value="1"/>
</dbReference>
<dbReference type="GO" id="GO:0051536">
    <property type="term" value="F:iron-sulfur cluster binding"/>
    <property type="evidence" value="ECO:0007669"/>
    <property type="project" value="UniProtKB-KW"/>
</dbReference>
<dbReference type="GO" id="GO:0046872">
    <property type="term" value="F:metal ion binding"/>
    <property type="evidence" value="ECO:0007669"/>
    <property type="project" value="UniProtKB-KW"/>
</dbReference>
<dbReference type="EMBL" id="FOZC01000008">
    <property type="protein sequence ID" value="SFR79565.1"/>
    <property type="molecule type" value="Genomic_DNA"/>
</dbReference>
<feature type="domain" description="4Fe-4S ferredoxin-type" evidence="4">
    <location>
        <begin position="1"/>
        <end position="30"/>
    </location>
</feature>
<gene>
    <name evidence="5" type="ORF">SAMN02910262_01638</name>
</gene>
<dbReference type="InterPro" id="IPR017896">
    <property type="entry name" value="4Fe4S_Fe-S-bd"/>
</dbReference>
<dbReference type="Proteomes" id="UP000214760">
    <property type="component" value="Unassembled WGS sequence"/>
</dbReference>
<evidence type="ECO:0000256" key="3">
    <source>
        <dbReference type="ARBA" id="ARBA00023014"/>
    </source>
</evidence>
<dbReference type="PROSITE" id="PS51379">
    <property type="entry name" value="4FE4S_FER_2"/>
    <property type="match status" value="2"/>
</dbReference>
<feature type="domain" description="4Fe-4S ferredoxin-type" evidence="4">
    <location>
        <begin position="35"/>
        <end position="64"/>
    </location>
</feature>
<dbReference type="PANTHER" id="PTHR43193">
    <property type="match status" value="1"/>
</dbReference>
<keyword evidence="1" id="KW-0479">Metal-binding</keyword>
<dbReference type="InterPro" id="IPR017900">
    <property type="entry name" value="4Fe4S_Fe_S_CS"/>
</dbReference>
<protein>
    <submittedName>
        <fullName evidence="5">Coenzyme F420-reducing hydrogenase, beta subunit</fullName>
    </submittedName>
</protein>
<sequence length="405" mass="46360">MIEIVNKDKCCGCTACYSICPKKCIDMKPDEEGFLYPVVDTDQCTGCNACDRVCPIQNIGGSEKKESLYVAVQYKDEKKRQISTAGGAFSWIADYILQQGGVVSAVGYDNMIVCHKLCDNTKALSELRGSKYVQSDLNDTFRKIKELVAQGKVVLFVGTPCQVYGLKNVVGHIDNLYTIDLLCLGVSSPKLFAEWIKYLNKKYKTQVTNVQFRNKHYGYSTPNVRVFFSNGKEMDQKYDSRVHANLFFRHLNVRPSCYECVFREVPRVSDFTIGDFNEIASVNKAMDDDKGTTKLWAHTDKGKYLLKEIEGRANIKVIQENNTNIVGGPQKQIIRPVMRAFFFKDSIDMDYYSLVTKWEPRRLKGEIAGVIRPLINRLPFKAMIFKYLRRKKMRNYLKNVSDLNK</sequence>
<dbReference type="RefSeq" id="WP_051684667.1">
    <property type="nucleotide sequence ID" value="NZ_FOZC01000008.1"/>
</dbReference>
<dbReference type="PROSITE" id="PS00198">
    <property type="entry name" value="4FE4S_FER_1"/>
    <property type="match status" value="1"/>
</dbReference>
<organism evidence="5 6">
    <name type="scientific">[Clostridium] aminophilum</name>
    <dbReference type="NCBI Taxonomy" id="1526"/>
    <lineage>
        <taxon>Bacteria</taxon>
        <taxon>Bacillati</taxon>
        <taxon>Bacillota</taxon>
        <taxon>Clostridia</taxon>
        <taxon>Lachnospirales</taxon>
        <taxon>Lachnospiraceae</taxon>
    </lineage>
</organism>
<evidence type="ECO:0000259" key="4">
    <source>
        <dbReference type="PROSITE" id="PS51379"/>
    </source>
</evidence>
<dbReference type="Pfam" id="PF04432">
    <property type="entry name" value="FrhB_FdhB_C"/>
    <property type="match status" value="1"/>
</dbReference>
<evidence type="ECO:0000256" key="1">
    <source>
        <dbReference type="ARBA" id="ARBA00022723"/>
    </source>
</evidence>
<dbReference type="Pfam" id="PF12838">
    <property type="entry name" value="Fer4_7"/>
    <property type="match status" value="1"/>
</dbReference>
<accession>A0A1I6JKQ2</accession>
<dbReference type="InterPro" id="IPR052977">
    <property type="entry name" value="Polyferredoxin-like_ET"/>
</dbReference>
<keyword evidence="3" id="KW-0411">Iron-sulfur</keyword>